<reference evidence="1 2" key="1">
    <citation type="submission" date="2015-10" db="EMBL/GenBank/DDBJ databases">
        <title>Genome analyses suggest a sexual origin of heterokaryosis in a supposedly ancient asexual fungus.</title>
        <authorList>
            <person name="Ropars J."/>
            <person name="Sedzielewska K."/>
            <person name="Noel J."/>
            <person name="Charron P."/>
            <person name="Farinelli L."/>
            <person name="Marton T."/>
            <person name="Kruger M."/>
            <person name="Pelin A."/>
            <person name="Brachmann A."/>
            <person name="Corradi N."/>
        </authorList>
    </citation>
    <scope>NUCLEOTIDE SEQUENCE [LARGE SCALE GENOMIC DNA]</scope>
    <source>
        <strain evidence="1 2">A4</strain>
    </source>
</reference>
<gene>
    <name evidence="1" type="ORF">RhiirA4_542090</name>
</gene>
<dbReference type="AlphaFoldDB" id="A0A2I1GDP2"/>
<name>A0A2I1GDP2_9GLOM</name>
<accession>A0A2I1GDP2</accession>
<keyword evidence="2" id="KW-1185">Reference proteome</keyword>
<dbReference type="VEuPathDB" id="FungiDB:FUN_005111"/>
<proteinExistence type="predicted"/>
<dbReference type="EMBL" id="LLXI01000343">
    <property type="protein sequence ID" value="PKY44749.1"/>
    <property type="molecule type" value="Genomic_DNA"/>
</dbReference>
<evidence type="ECO:0000313" key="2">
    <source>
        <dbReference type="Proteomes" id="UP000234323"/>
    </source>
</evidence>
<dbReference type="VEuPathDB" id="FungiDB:RhiirFUN_007285"/>
<dbReference type="Proteomes" id="UP000234323">
    <property type="component" value="Unassembled WGS sequence"/>
</dbReference>
<protein>
    <submittedName>
        <fullName evidence="1">Uncharacterized protein</fullName>
    </submittedName>
</protein>
<evidence type="ECO:0000313" key="1">
    <source>
        <dbReference type="EMBL" id="PKY44749.1"/>
    </source>
</evidence>
<sequence>MSDNDIETGFFVYLRTLNILDTKKVLPFIMTDEIYQGCLPLIAGILDISGHLLEENRNYKFVYEYDVNKSVPVLIRLGGVEQLRVHVGGVSEVNNPDKMIFALVGNEEVDQLTKLNQALEFFWIME</sequence>
<comment type="caution">
    <text evidence="1">The sequence shown here is derived from an EMBL/GenBank/DDBJ whole genome shotgun (WGS) entry which is preliminary data.</text>
</comment>
<organism evidence="1 2">
    <name type="scientific">Rhizophagus irregularis</name>
    <dbReference type="NCBI Taxonomy" id="588596"/>
    <lineage>
        <taxon>Eukaryota</taxon>
        <taxon>Fungi</taxon>
        <taxon>Fungi incertae sedis</taxon>
        <taxon>Mucoromycota</taxon>
        <taxon>Glomeromycotina</taxon>
        <taxon>Glomeromycetes</taxon>
        <taxon>Glomerales</taxon>
        <taxon>Glomeraceae</taxon>
        <taxon>Rhizophagus</taxon>
    </lineage>
</organism>